<evidence type="ECO:0000313" key="2">
    <source>
        <dbReference type="Proteomes" id="UP000095143"/>
    </source>
</evidence>
<dbReference type="EMBL" id="MDEN01000062">
    <property type="protein sequence ID" value="OCX20594.1"/>
    <property type="molecule type" value="Genomic_DNA"/>
</dbReference>
<dbReference type="OrthoDB" id="8704534at2"/>
<dbReference type="AlphaFoldDB" id="A0A1C2E0N1"/>
<organism evidence="1 2">
    <name type="scientific">Pseudomonas graminis</name>
    <dbReference type="NCBI Taxonomy" id="158627"/>
    <lineage>
        <taxon>Bacteria</taxon>
        <taxon>Pseudomonadati</taxon>
        <taxon>Pseudomonadota</taxon>
        <taxon>Gammaproteobacteria</taxon>
        <taxon>Pseudomonadales</taxon>
        <taxon>Pseudomonadaceae</taxon>
        <taxon>Pseudomonas</taxon>
    </lineage>
</organism>
<accession>A0A1C2E0N1</accession>
<gene>
    <name evidence="1" type="ORF">BBI10_13225</name>
</gene>
<sequence length="100" mass="10990">MNKNKLQASARELQRTLDKYAVVDPAAALLSGSLQDLIERAERCSILQAVEIGDIPGYRLLSETHLQGYSDLSEAYAAFYIELTGGESDALKAFKARRGK</sequence>
<name>A0A1C2E0N1_9PSED</name>
<comment type="caution">
    <text evidence="1">The sequence shown here is derived from an EMBL/GenBank/DDBJ whole genome shotgun (WGS) entry which is preliminary data.</text>
</comment>
<dbReference type="RefSeq" id="WP_065989087.1">
    <property type="nucleotide sequence ID" value="NZ_MDEN01000062.1"/>
</dbReference>
<reference evidence="1 2" key="1">
    <citation type="submission" date="2016-08" db="EMBL/GenBank/DDBJ databases">
        <title>Whole genome sequence of Pseudomonas graminis strain UASWS1507, a potential biological control agent for agriculture.</title>
        <authorList>
            <person name="Crovadore J."/>
            <person name="Calmin G."/>
            <person name="Chablais R."/>
            <person name="Cochard B."/>
            <person name="Lefort F."/>
        </authorList>
    </citation>
    <scope>NUCLEOTIDE SEQUENCE [LARGE SCALE GENOMIC DNA]</scope>
    <source>
        <strain evidence="1 2">UASWS1507</strain>
    </source>
</reference>
<proteinExistence type="predicted"/>
<evidence type="ECO:0000313" key="1">
    <source>
        <dbReference type="EMBL" id="OCX20594.1"/>
    </source>
</evidence>
<dbReference type="Proteomes" id="UP000095143">
    <property type="component" value="Unassembled WGS sequence"/>
</dbReference>
<protein>
    <submittedName>
        <fullName evidence="1">Uncharacterized protein</fullName>
    </submittedName>
</protein>